<dbReference type="InterPro" id="IPR003697">
    <property type="entry name" value="Maf-like"/>
</dbReference>
<dbReference type="NCBIfam" id="TIGR00172">
    <property type="entry name" value="maf"/>
    <property type="match status" value="1"/>
</dbReference>
<dbReference type="Pfam" id="PF02545">
    <property type="entry name" value="Maf"/>
    <property type="match status" value="1"/>
</dbReference>
<comment type="subcellular location">
    <subcellularLocation>
        <location evidence="4">Cytoplasm</location>
    </subcellularLocation>
</comment>
<dbReference type="InterPro" id="IPR029001">
    <property type="entry name" value="ITPase-like_fam"/>
</dbReference>
<feature type="transmembrane region" description="Helical" evidence="5">
    <location>
        <begin position="185"/>
        <end position="207"/>
    </location>
</feature>
<comment type="catalytic activity">
    <reaction evidence="4">
        <text>a 2'-deoxyribonucleoside 5'-triphosphate + H2O = a 2'-deoxyribonucleoside 5'-phosphate + diphosphate + H(+)</text>
        <dbReference type="Rhea" id="RHEA:44644"/>
        <dbReference type="ChEBI" id="CHEBI:15377"/>
        <dbReference type="ChEBI" id="CHEBI:15378"/>
        <dbReference type="ChEBI" id="CHEBI:33019"/>
        <dbReference type="ChEBI" id="CHEBI:61560"/>
        <dbReference type="ChEBI" id="CHEBI:65317"/>
        <dbReference type="EC" id="3.6.1.9"/>
    </reaction>
</comment>
<sequence>MTNNNDDAGQSRVEPGLILASTSAARRAMLRQAGLDFAAISSGVDEAALKQGFTGTPEELALALAEAKARAVSTAHPRVLVLGADQLLVCEGAVFDKPADLAEAAVHLRRLSGRAHQLVTAACVVQGGEVIWSHAERATLEVRGLSEDFIARYLEAEGAEILGCVGAYRLEGLGAQLFTRVEGDYFTILGLSLLPLLGFLRAAGVLAG</sequence>
<dbReference type="Gene3D" id="3.90.950.10">
    <property type="match status" value="1"/>
</dbReference>
<dbReference type="CDD" id="cd00555">
    <property type="entry name" value="Maf"/>
    <property type="match status" value="1"/>
</dbReference>
<reference evidence="6 7" key="1">
    <citation type="submission" date="2020-08" db="EMBL/GenBank/DDBJ databases">
        <title>Genomic Encyclopedia of Type Strains, Phase IV (KMG-IV): sequencing the most valuable type-strain genomes for metagenomic binning, comparative biology and taxonomic classification.</title>
        <authorList>
            <person name="Goeker M."/>
        </authorList>
    </citation>
    <scope>NUCLEOTIDE SEQUENCE [LARGE SCALE GENOMIC DNA]</scope>
    <source>
        <strain evidence="6 7">DSM 27026</strain>
    </source>
</reference>
<keyword evidence="5" id="KW-1133">Transmembrane helix</keyword>
<comment type="caution">
    <text evidence="4">Lacks conserved residue(s) required for the propagation of feature annotation.</text>
</comment>
<evidence type="ECO:0000313" key="6">
    <source>
        <dbReference type="EMBL" id="MBB5373958.1"/>
    </source>
</evidence>
<dbReference type="EMBL" id="JACHFJ010000011">
    <property type="protein sequence ID" value="MBB5373958.1"/>
    <property type="molecule type" value="Genomic_DNA"/>
</dbReference>
<evidence type="ECO:0000256" key="1">
    <source>
        <dbReference type="ARBA" id="ARBA00001968"/>
    </source>
</evidence>
<dbReference type="EC" id="3.6.1.9" evidence="4"/>
<evidence type="ECO:0000256" key="4">
    <source>
        <dbReference type="HAMAP-Rule" id="MF_00528"/>
    </source>
</evidence>
<keyword evidence="5" id="KW-0472">Membrane</keyword>
<accession>A0A840VDL7</accession>
<keyword evidence="2 4" id="KW-0378">Hydrolase</keyword>
<dbReference type="HAMAP" id="MF_00528">
    <property type="entry name" value="Maf"/>
    <property type="match status" value="1"/>
</dbReference>
<evidence type="ECO:0000256" key="5">
    <source>
        <dbReference type="SAM" id="Phobius"/>
    </source>
</evidence>
<comment type="catalytic activity">
    <reaction evidence="4">
        <text>a ribonucleoside 5'-triphosphate + H2O = a ribonucleoside 5'-phosphate + diphosphate + H(+)</text>
        <dbReference type="Rhea" id="RHEA:23996"/>
        <dbReference type="ChEBI" id="CHEBI:15377"/>
        <dbReference type="ChEBI" id="CHEBI:15378"/>
        <dbReference type="ChEBI" id="CHEBI:33019"/>
        <dbReference type="ChEBI" id="CHEBI:58043"/>
        <dbReference type="ChEBI" id="CHEBI:61557"/>
        <dbReference type="EC" id="3.6.1.9"/>
    </reaction>
</comment>
<comment type="caution">
    <text evidence="6">The sequence shown here is derived from an EMBL/GenBank/DDBJ whole genome shotgun (WGS) entry which is preliminary data.</text>
</comment>
<name>A0A840VDL7_9PROT</name>
<dbReference type="GO" id="GO:0047429">
    <property type="term" value="F:nucleoside triphosphate diphosphatase activity"/>
    <property type="evidence" value="ECO:0007669"/>
    <property type="project" value="UniProtKB-EC"/>
</dbReference>
<gene>
    <name evidence="6" type="ORF">HNP71_002225</name>
</gene>
<proteinExistence type="inferred from homology"/>
<dbReference type="RefSeq" id="WP_183266980.1">
    <property type="nucleotide sequence ID" value="NZ_JACHFJ010000011.1"/>
</dbReference>
<comment type="function">
    <text evidence="4">Nucleoside triphosphate pyrophosphatase. May have a dual role in cell division arrest and in preventing the incorporation of modified nucleotides into cellular nucleic acids.</text>
</comment>
<evidence type="ECO:0000313" key="7">
    <source>
        <dbReference type="Proteomes" id="UP000553706"/>
    </source>
</evidence>
<dbReference type="Proteomes" id="UP000553706">
    <property type="component" value="Unassembled WGS sequence"/>
</dbReference>
<dbReference type="AlphaFoldDB" id="A0A840VDL7"/>
<comment type="cofactor">
    <cofactor evidence="1 4">
        <name>a divalent metal cation</name>
        <dbReference type="ChEBI" id="CHEBI:60240"/>
    </cofactor>
</comment>
<keyword evidence="3 4" id="KW-0546">Nucleotide metabolism</keyword>
<evidence type="ECO:0000256" key="3">
    <source>
        <dbReference type="ARBA" id="ARBA00023080"/>
    </source>
</evidence>
<dbReference type="GO" id="GO:0009117">
    <property type="term" value="P:nucleotide metabolic process"/>
    <property type="evidence" value="ECO:0007669"/>
    <property type="project" value="UniProtKB-KW"/>
</dbReference>
<keyword evidence="4" id="KW-0963">Cytoplasm</keyword>
<protein>
    <recommendedName>
        <fullName evidence="4">Nucleoside triphosphate pyrophosphatase</fullName>
        <ecNumber evidence="4">3.6.1.9</ecNumber>
    </recommendedName>
    <alternativeName>
        <fullName evidence="4">Nucleotide pyrophosphatase</fullName>
        <shortName evidence="4">Nucleotide PPase</shortName>
    </alternativeName>
</protein>
<keyword evidence="5" id="KW-0812">Transmembrane</keyword>
<organism evidence="6 7">
    <name type="scientific">Acidocella aromatica</name>
    <dbReference type="NCBI Taxonomy" id="1303579"/>
    <lineage>
        <taxon>Bacteria</taxon>
        <taxon>Pseudomonadati</taxon>
        <taxon>Pseudomonadota</taxon>
        <taxon>Alphaproteobacteria</taxon>
        <taxon>Acetobacterales</taxon>
        <taxon>Acidocellaceae</taxon>
        <taxon>Acidocella</taxon>
    </lineage>
</organism>
<dbReference type="PANTHER" id="PTHR43213:SF5">
    <property type="entry name" value="BIFUNCTIONAL DTTP_UTP PYROPHOSPHATASE_METHYLTRANSFERASE PROTEIN-RELATED"/>
    <property type="match status" value="1"/>
</dbReference>
<comment type="similarity">
    <text evidence="4">Belongs to the Maf family.</text>
</comment>
<dbReference type="SUPFAM" id="SSF52972">
    <property type="entry name" value="ITPase-like"/>
    <property type="match status" value="1"/>
</dbReference>
<dbReference type="PIRSF" id="PIRSF006305">
    <property type="entry name" value="Maf"/>
    <property type="match status" value="1"/>
</dbReference>
<feature type="active site" description="Proton acceptor" evidence="4">
    <location>
        <position position="85"/>
    </location>
</feature>
<evidence type="ECO:0000256" key="2">
    <source>
        <dbReference type="ARBA" id="ARBA00022801"/>
    </source>
</evidence>
<keyword evidence="7" id="KW-1185">Reference proteome</keyword>
<dbReference type="GO" id="GO:0005737">
    <property type="term" value="C:cytoplasm"/>
    <property type="evidence" value="ECO:0007669"/>
    <property type="project" value="UniProtKB-SubCell"/>
</dbReference>
<dbReference type="PANTHER" id="PTHR43213">
    <property type="entry name" value="BIFUNCTIONAL DTTP/UTP PYROPHOSPHATASE/METHYLTRANSFERASE PROTEIN-RELATED"/>
    <property type="match status" value="1"/>
</dbReference>